<feature type="repeat" description="WD" evidence="8">
    <location>
        <begin position="839"/>
        <end position="879"/>
    </location>
</feature>
<feature type="compositionally biased region" description="Polar residues" evidence="9">
    <location>
        <begin position="1148"/>
        <end position="1162"/>
    </location>
</feature>
<evidence type="ECO:0000256" key="6">
    <source>
        <dbReference type="ARBA" id="ARBA00023136"/>
    </source>
</evidence>
<dbReference type="PANTHER" id="PTHR14221:SF48">
    <property type="entry name" value="APOPTOTIC PROTEASE-ACTIVATING FACTOR 1-RELATED"/>
    <property type="match status" value="1"/>
</dbReference>
<dbReference type="InterPro" id="IPR040324">
    <property type="entry name" value="WDR44/Dgr2"/>
</dbReference>
<dbReference type="PROSITE" id="PS50082">
    <property type="entry name" value="WD_REPEATS_2"/>
    <property type="match status" value="3"/>
</dbReference>
<evidence type="ECO:0000256" key="3">
    <source>
        <dbReference type="ARBA" id="ARBA00022676"/>
    </source>
</evidence>
<keyword evidence="4" id="KW-0808">Transferase</keyword>
<keyword evidence="3" id="KW-0328">Glycosyltransferase</keyword>
<feature type="compositionally biased region" description="Basic and acidic residues" evidence="9">
    <location>
        <begin position="685"/>
        <end position="695"/>
    </location>
</feature>
<evidence type="ECO:0000256" key="2">
    <source>
        <dbReference type="ARBA" id="ARBA00022574"/>
    </source>
</evidence>
<dbReference type="GO" id="GO:0016020">
    <property type="term" value="C:membrane"/>
    <property type="evidence" value="ECO:0007669"/>
    <property type="project" value="UniProtKB-SubCell"/>
</dbReference>
<dbReference type="EMBL" id="JARYMX010000005">
    <property type="protein sequence ID" value="KAJ9548078.1"/>
    <property type="molecule type" value="Genomic_DNA"/>
</dbReference>
<gene>
    <name evidence="10" type="ORF">OSB04_020621</name>
</gene>
<feature type="compositionally biased region" description="Polar residues" evidence="9">
    <location>
        <begin position="57"/>
        <end position="66"/>
    </location>
</feature>
<proteinExistence type="predicted"/>
<dbReference type="SUPFAM" id="SSF50978">
    <property type="entry name" value="WD40 repeat-like"/>
    <property type="match status" value="1"/>
</dbReference>
<reference evidence="10" key="1">
    <citation type="submission" date="2023-03" db="EMBL/GenBank/DDBJ databases">
        <title>Chromosome-scale reference genome and RAD-based genetic map of yellow starthistle (Centaurea solstitialis) reveal putative structural variation and QTLs associated with invader traits.</title>
        <authorList>
            <person name="Reatini B."/>
            <person name="Cang F.A."/>
            <person name="Jiang Q."/>
            <person name="Mckibben M.T.W."/>
            <person name="Barker M.S."/>
            <person name="Rieseberg L.H."/>
            <person name="Dlugosch K.M."/>
        </authorList>
    </citation>
    <scope>NUCLEOTIDE SEQUENCE</scope>
    <source>
        <strain evidence="10">CAN-66</strain>
        <tissue evidence="10">Leaf</tissue>
    </source>
</reference>
<dbReference type="InterPro" id="IPR001680">
    <property type="entry name" value="WD40_rpt"/>
</dbReference>
<evidence type="ECO:0000313" key="11">
    <source>
        <dbReference type="Proteomes" id="UP001172457"/>
    </source>
</evidence>
<dbReference type="InterPro" id="IPR003406">
    <property type="entry name" value="Glyco_trans_14"/>
</dbReference>
<dbReference type="PANTHER" id="PTHR14221">
    <property type="entry name" value="WD REPEAT DOMAIN 44"/>
    <property type="match status" value="1"/>
</dbReference>
<keyword evidence="2 8" id="KW-0853">WD repeat</keyword>
<protein>
    <submittedName>
        <fullName evidence="10">Uncharacterized protein</fullName>
    </submittedName>
</protein>
<feature type="repeat" description="WD" evidence="8">
    <location>
        <begin position="879"/>
        <end position="913"/>
    </location>
</feature>
<dbReference type="GO" id="GO:0016757">
    <property type="term" value="F:glycosyltransferase activity"/>
    <property type="evidence" value="ECO:0007669"/>
    <property type="project" value="UniProtKB-KW"/>
</dbReference>
<evidence type="ECO:0000256" key="1">
    <source>
        <dbReference type="ARBA" id="ARBA00004606"/>
    </source>
</evidence>
<comment type="caution">
    <text evidence="10">The sequence shown here is derived from an EMBL/GenBank/DDBJ whole genome shotgun (WGS) entry which is preliminary data.</text>
</comment>
<feature type="region of interest" description="Disordered" evidence="9">
    <location>
        <begin position="559"/>
        <end position="582"/>
    </location>
</feature>
<feature type="region of interest" description="Disordered" evidence="9">
    <location>
        <begin position="1073"/>
        <end position="1191"/>
    </location>
</feature>
<feature type="compositionally biased region" description="Basic and acidic residues" evidence="9">
    <location>
        <begin position="559"/>
        <end position="568"/>
    </location>
</feature>
<dbReference type="InterPro" id="IPR019775">
    <property type="entry name" value="WD40_repeat_CS"/>
</dbReference>
<feature type="repeat" description="WD" evidence="8">
    <location>
        <begin position="1023"/>
        <end position="1045"/>
    </location>
</feature>
<dbReference type="Proteomes" id="UP001172457">
    <property type="component" value="Chromosome 5"/>
</dbReference>
<dbReference type="InterPro" id="IPR015943">
    <property type="entry name" value="WD40/YVTN_repeat-like_dom_sf"/>
</dbReference>
<feature type="compositionally biased region" description="Polar residues" evidence="9">
    <location>
        <begin position="749"/>
        <end position="770"/>
    </location>
</feature>
<dbReference type="PROSITE" id="PS00678">
    <property type="entry name" value="WD_REPEATS_1"/>
    <property type="match status" value="1"/>
</dbReference>
<dbReference type="SMART" id="SM00320">
    <property type="entry name" value="WD40"/>
    <property type="match status" value="6"/>
</dbReference>
<dbReference type="Pfam" id="PF00400">
    <property type="entry name" value="WD40"/>
    <property type="match status" value="3"/>
</dbReference>
<dbReference type="Pfam" id="PF02485">
    <property type="entry name" value="Branch"/>
    <property type="match status" value="1"/>
</dbReference>
<evidence type="ECO:0000256" key="4">
    <source>
        <dbReference type="ARBA" id="ARBA00022679"/>
    </source>
</evidence>
<evidence type="ECO:0000256" key="9">
    <source>
        <dbReference type="SAM" id="MobiDB-lite"/>
    </source>
</evidence>
<name>A0AA38TC76_9ASTR</name>
<sequence length="1227" mass="137356">MTTTKRSRFTSNKKLNTYLLPFFLLLTTLSLLFFLSLKSSSQSQSSSSSHSISKTLANSDSTSRTSNTLPELPRFAYFITGSNGDGARLDRLIRAVYHPRNYYLLHLDLEASDAERLDLAKNVKVLKNVMVVGKANLVTSKGPTMIACMLHAIALLLKQGKDWDWFINLSASDYPLMPQDDILHIFSYLPRDLNFLEHTTNIGWKEFQRARPIIIDPGLYHSKKSGVFWAKEKRSMPSSFKLFMGSAWVVLTRPFLEFCVWGWDNLPRTLLMYYTNFVSSPEGYFHTVICNHKDYQNTTVNHDMHYIKWDNPPKQFPVNLTIKHFSEMVESGAPFAHSIAKDDPVLDKIDTELLGRSVRQIPTSSWPVGRLAQSSIAYGKVDAIKPSMSSKRLEKLVSDLLSTENFRPKQCKCVKMEVRRTMTMNWDELGDLDDDDDIFYDAQRLSSVSPQDLAYSSDEDEDEFDDCRMSFSRRMSFNASSIVSSAPAAVSHATEFSPNEYDMWMAAPDQSIDDRRRRLLQDMGFGASNRGFLGLSRRMQSRRITAVVPPVVEDVKQPPAVERKHEEEQTVGLPSGSQPLLERSSSDLTVDLSTKRREEEMIGSESKLRLSRTSSGFMMPFVSLSTDLIEIPFAEEKGHTSDDNYRTASDGQTEGGHERMWNKLRDAEAGKKELEKNARDSPNTETKKGVNDGKHGSGHRKLTPAAGNASFKKSFKKSKKKGASFLKNIKGLGSKSTEHKEKDKEKDASLTSCPSINSTNSASENEQKPSSHWVKARVHGKSFKEFTALHQSQEIKGKPPLPEATPERKKKGKKKKSIPDYVHVPETVFGLSETPLCTLEGHLEDILDLSWSRSQLLLSSSMDKTVRLWDIETKDCLKLFSHTDFVTCIQFNPADDDYFISGSLDSKVRIWNIPDRSVVDWLDLHEMVTAIGYSNDGKVSVVGSHKGICRFYNTVDFKLDFKEEIELKTKKKPQPKKITGFQFSAFNPTELLVTSADSRVRILDGTKIIQKFKGHKNINSNFSAEYSPDGKYVISASEDSQVYVWRHEDPRGKHKHTLVKSYEHFPCKDVSVTAPWPGSSRLEPPVVAMHSKRHSKRSTTTLPHAAIAGSLSSLHDDAGHGSKRASSLPPLPKRGGESISEDDHHSGTDSSVGASESFNSAAGSPGRFDDVTGSSPSSHPSPSKHEGGHGHKTIQATAWGLVIVTGGLDGEIRVFQNVGLPFKVGRL</sequence>
<organism evidence="10 11">
    <name type="scientific">Centaurea solstitialis</name>
    <name type="common">yellow star-thistle</name>
    <dbReference type="NCBI Taxonomy" id="347529"/>
    <lineage>
        <taxon>Eukaryota</taxon>
        <taxon>Viridiplantae</taxon>
        <taxon>Streptophyta</taxon>
        <taxon>Embryophyta</taxon>
        <taxon>Tracheophyta</taxon>
        <taxon>Spermatophyta</taxon>
        <taxon>Magnoliopsida</taxon>
        <taxon>eudicotyledons</taxon>
        <taxon>Gunneridae</taxon>
        <taxon>Pentapetalae</taxon>
        <taxon>asterids</taxon>
        <taxon>campanulids</taxon>
        <taxon>Asterales</taxon>
        <taxon>Asteraceae</taxon>
        <taxon>Carduoideae</taxon>
        <taxon>Cardueae</taxon>
        <taxon>Centaureinae</taxon>
        <taxon>Centaurea</taxon>
    </lineage>
</organism>
<accession>A0AA38TC76</accession>
<feature type="region of interest" description="Disordered" evidence="9">
    <location>
        <begin position="790"/>
        <end position="818"/>
    </location>
</feature>
<feature type="region of interest" description="Disordered" evidence="9">
    <location>
        <begin position="638"/>
        <end position="660"/>
    </location>
</feature>
<dbReference type="PRINTS" id="PR00320">
    <property type="entry name" value="GPROTEINBRPT"/>
</dbReference>
<feature type="compositionally biased region" description="Basic and acidic residues" evidence="9">
    <location>
        <begin position="736"/>
        <end position="748"/>
    </location>
</feature>
<keyword evidence="7" id="KW-0325">Glycoprotein</keyword>
<keyword evidence="11" id="KW-1185">Reference proteome</keyword>
<evidence type="ECO:0000256" key="7">
    <source>
        <dbReference type="ARBA" id="ARBA00023180"/>
    </source>
</evidence>
<comment type="subcellular location">
    <subcellularLocation>
        <location evidence="1">Membrane</location>
        <topology evidence="1">Single-pass type II membrane protein</topology>
    </subcellularLocation>
</comment>
<feature type="compositionally biased region" description="Low complexity" evidence="9">
    <location>
        <begin position="41"/>
        <end position="56"/>
    </location>
</feature>
<dbReference type="Gene3D" id="2.130.10.10">
    <property type="entry name" value="YVTN repeat-like/Quinoprotein amine dehydrogenase"/>
    <property type="match status" value="1"/>
</dbReference>
<feature type="region of interest" description="Disordered" evidence="9">
    <location>
        <begin position="41"/>
        <end position="66"/>
    </location>
</feature>
<dbReference type="InterPro" id="IPR036322">
    <property type="entry name" value="WD40_repeat_dom_sf"/>
</dbReference>
<keyword evidence="6" id="KW-0472">Membrane</keyword>
<keyword evidence="5" id="KW-0677">Repeat</keyword>
<dbReference type="AlphaFoldDB" id="A0AA38TC76"/>
<feature type="region of interest" description="Disordered" evidence="9">
    <location>
        <begin position="672"/>
        <end position="719"/>
    </location>
</feature>
<feature type="region of interest" description="Disordered" evidence="9">
    <location>
        <begin position="734"/>
        <end position="774"/>
    </location>
</feature>
<evidence type="ECO:0000313" key="10">
    <source>
        <dbReference type="EMBL" id="KAJ9548078.1"/>
    </source>
</evidence>
<dbReference type="InterPro" id="IPR020472">
    <property type="entry name" value="WD40_PAC1"/>
</dbReference>
<evidence type="ECO:0000256" key="5">
    <source>
        <dbReference type="ARBA" id="ARBA00022737"/>
    </source>
</evidence>
<dbReference type="PROSITE" id="PS50294">
    <property type="entry name" value="WD_REPEATS_REGION"/>
    <property type="match status" value="2"/>
</dbReference>
<evidence type="ECO:0000256" key="8">
    <source>
        <dbReference type="PROSITE-ProRule" id="PRU00221"/>
    </source>
</evidence>